<comment type="caution">
    <text evidence="1">The sequence shown here is derived from an EMBL/GenBank/DDBJ whole genome shotgun (WGS) entry which is preliminary data.</text>
</comment>
<proteinExistence type="predicted"/>
<evidence type="ECO:0000313" key="1">
    <source>
        <dbReference type="EMBL" id="MBD6618944.1"/>
    </source>
</evidence>
<sequence>MSQYSFHDEITLAEQAEELGRKALNLALIPSFVVHHFPDSWQFYIPNEKTSEPLTPEQAYLKLKKLIESSSSKT</sequence>
<name>A0AA40VT81_9NOST</name>
<dbReference type="EMBL" id="VJXY01000033">
    <property type="protein sequence ID" value="MBD6618944.1"/>
    <property type="molecule type" value="Genomic_DNA"/>
</dbReference>
<dbReference type="RefSeq" id="WP_191760139.1">
    <property type="nucleotide sequence ID" value="NZ_VJXY01000033.1"/>
</dbReference>
<dbReference type="AlphaFoldDB" id="A0AA40VT81"/>
<dbReference type="Proteomes" id="UP001165986">
    <property type="component" value="Unassembled WGS sequence"/>
</dbReference>
<gene>
    <name evidence="1" type="ORF">FNW02_24745</name>
</gene>
<reference evidence="1" key="1">
    <citation type="submission" date="2019-07" db="EMBL/GenBank/DDBJ databases">
        <title>Toxilogical consequences of a new and cryptic species of cyanobacteria (Komarekiella delphini-convector) recovered from the epidermis of a bottlenose dolphin and 1500 ft. in the air.</title>
        <authorList>
            <person name="Brown A.O."/>
            <person name="Dvorak P."/>
            <person name="Villanueva C.D."/>
            <person name="Foss A.J."/>
            <person name="Garvey A.D."/>
            <person name="Gibson Q.A."/>
            <person name="Johansen J.R."/>
            <person name="Casamatta D.A."/>
        </authorList>
    </citation>
    <scope>NUCLEOTIDE SEQUENCE</scope>
    <source>
        <strain evidence="1">SJRDD-AB1</strain>
    </source>
</reference>
<accession>A0AA40VT81</accession>
<organism evidence="1 2">
    <name type="scientific">Komarekiella delphini-convector SJRDD-AB1</name>
    <dbReference type="NCBI Taxonomy" id="2593771"/>
    <lineage>
        <taxon>Bacteria</taxon>
        <taxon>Bacillati</taxon>
        <taxon>Cyanobacteriota</taxon>
        <taxon>Cyanophyceae</taxon>
        <taxon>Nostocales</taxon>
        <taxon>Nostocaceae</taxon>
        <taxon>Komarekiella</taxon>
        <taxon>Komarekiella delphini-convector</taxon>
    </lineage>
</organism>
<protein>
    <submittedName>
        <fullName evidence="1">Uncharacterized protein</fullName>
    </submittedName>
</protein>
<evidence type="ECO:0000313" key="2">
    <source>
        <dbReference type="Proteomes" id="UP001165986"/>
    </source>
</evidence>
<keyword evidence="2" id="KW-1185">Reference proteome</keyword>